<dbReference type="PANTHER" id="PTHR46178:SF3">
    <property type="entry name" value="SEVEN TM RECEPTOR"/>
    <property type="match status" value="1"/>
</dbReference>
<keyword evidence="3" id="KW-1185">Reference proteome</keyword>
<accession>A0A0K3AVG3</accession>
<sequence length="147" mass="16629">MSLLLHGLALIAVHYLAIVYFGVQMSRHMKQKLQNFSATYQRLQQQFFRALIVQTLAPTFLYVLPAGPVLLAPLLSPLLGFNISMQTGLVCTVFTLYSPFDSIAFMVIVSEYRKIIQKQLTRTYPVPHQSSTGNIALQKRVKVVQEN</sequence>
<dbReference type="PANTHER" id="PTHR46178">
    <property type="entry name" value="SEVEN TM RECEPTOR"/>
    <property type="match status" value="1"/>
</dbReference>
<name>A0A0K3AVG3_CAEEL</name>
<dbReference type="InterPro" id="IPR019428">
    <property type="entry name" value="7TM_GPCR_serpentine_rcpt_Str"/>
</dbReference>
<dbReference type="AGR" id="WB:WBGene00268198"/>
<dbReference type="SMR" id="A0A0K3AVG3"/>
<keyword evidence="1" id="KW-0812">Transmembrane</keyword>
<dbReference type="EMBL" id="BX284605">
    <property type="protein sequence ID" value="CTQ86782.1"/>
    <property type="molecule type" value="Genomic_DNA"/>
</dbReference>
<evidence type="ECO:0000313" key="2">
    <source>
        <dbReference type="EMBL" id="CTQ86782.1"/>
    </source>
</evidence>
<dbReference type="AlphaFoldDB" id="A0A0K3AVG3"/>
<keyword evidence="2" id="KW-0675">Receptor</keyword>
<dbReference type="SUPFAM" id="SSF81321">
    <property type="entry name" value="Family A G protein-coupled receptor-like"/>
    <property type="match status" value="1"/>
</dbReference>
<organism evidence="2 3">
    <name type="scientific">Caenorhabditis elegans</name>
    <dbReference type="NCBI Taxonomy" id="6239"/>
    <lineage>
        <taxon>Eukaryota</taxon>
        <taxon>Metazoa</taxon>
        <taxon>Ecdysozoa</taxon>
        <taxon>Nematoda</taxon>
        <taxon>Chromadorea</taxon>
        <taxon>Rhabditida</taxon>
        <taxon>Rhabditina</taxon>
        <taxon>Rhabditomorpha</taxon>
        <taxon>Rhabditoidea</taxon>
        <taxon>Rhabditidae</taxon>
        <taxon>Peloderinae</taxon>
        <taxon>Caenorhabditis</taxon>
    </lineage>
</organism>
<keyword evidence="1" id="KW-1133">Transmembrane helix</keyword>
<gene>
    <name evidence="2" type="ORF">CELE_F22F7.12</name>
    <name evidence="2 4" type="ORF">F22F7.12</name>
</gene>
<evidence type="ECO:0000256" key="1">
    <source>
        <dbReference type="SAM" id="Phobius"/>
    </source>
</evidence>
<feature type="transmembrane region" description="Helical" evidence="1">
    <location>
        <begin position="6"/>
        <end position="26"/>
    </location>
</feature>
<dbReference type="InParanoid" id="A0A0K3AVG3"/>
<dbReference type="Proteomes" id="UP000001940">
    <property type="component" value="Chromosome V"/>
</dbReference>
<proteinExistence type="predicted"/>
<dbReference type="RefSeq" id="NP_001300083.1">
    <property type="nucleotide sequence ID" value="NM_001313154.1"/>
</dbReference>
<feature type="transmembrane region" description="Helical" evidence="1">
    <location>
        <begin position="47"/>
        <end position="67"/>
    </location>
</feature>
<dbReference type="CTD" id="25502976"/>
<dbReference type="FunCoup" id="A0A0K3AVG3">
    <property type="interactions" value="128"/>
</dbReference>
<evidence type="ECO:0000313" key="4">
    <source>
        <dbReference type="WormBase" id="F22F7.12"/>
    </source>
</evidence>
<dbReference type="OMA" id="HYLAIVY"/>
<evidence type="ECO:0000313" key="3">
    <source>
        <dbReference type="Proteomes" id="UP000001940"/>
    </source>
</evidence>
<keyword evidence="1" id="KW-0472">Membrane</keyword>
<protein>
    <submittedName>
        <fullName evidence="2">Seven TM Receptor</fullName>
    </submittedName>
</protein>
<dbReference type="KEGG" id="cel:CELE_F22F7.12"/>
<dbReference type="WormBase" id="F22F7.12">
    <property type="protein sequence ID" value="CE51041"/>
    <property type="gene ID" value="WBGene00268198"/>
</dbReference>
<reference evidence="2 3" key="1">
    <citation type="journal article" date="1998" name="Science">
        <title>Genome sequence of the nematode C. elegans: a platform for investigating biology.</title>
        <authorList>
            <consortium name="The C. elegans sequencing consortium"/>
            <person name="Sulson J.E."/>
            <person name="Waterston R."/>
        </authorList>
    </citation>
    <scope>NUCLEOTIDE SEQUENCE [LARGE SCALE GENOMIC DNA]</scope>
    <source>
        <strain evidence="2 3">Bristol N2</strain>
    </source>
</reference>
<dbReference type="GeneID" id="25502976"/>
<dbReference type="Pfam" id="PF10326">
    <property type="entry name" value="7TM_GPCR_Str"/>
    <property type="match status" value="1"/>
</dbReference>
<dbReference type="OrthoDB" id="5827472at2759"/>
<feature type="transmembrane region" description="Helical" evidence="1">
    <location>
        <begin position="87"/>
        <end position="109"/>
    </location>
</feature>